<dbReference type="PROSITE" id="PS50995">
    <property type="entry name" value="HTH_MARR_2"/>
    <property type="match status" value="1"/>
</dbReference>
<dbReference type="Pfam" id="PF01047">
    <property type="entry name" value="MarR"/>
    <property type="match status" value="1"/>
</dbReference>
<feature type="domain" description="HTH marR-type" evidence="4">
    <location>
        <begin position="1"/>
        <end position="145"/>
    </location>
</feature>
<evidence type="ECO:0000313" key="5">
    <source>
        <dbReference type="EMBL" id="EAY26638.1"/>
    </source>
</evidence>
<proteinExistence type="predicted"/>
<keyword evidence="2" id="KW-0238">DNA-binding</keyword>
<evidence type="ECO:0000256" key="2">
    <source>
        <dbReference type="ARBA" id="ARBA00023125"/>
    </source>
</evidence>
<dbReference type="eggNOG" id="COG1846">
    <property type="taxonomic scope" value="Bacteria"/>
</dbReference>
<evidence type="ECO:0000313" key="6">
    <source>
        <dbReference type="Proteomes" id="UP000004095"/>
    </source>
</evidence>
<keyword evidence="6" id="KW-1185">Reference proteome</keyword>
<dbReference type="SUPFAM" id="SSF46785">
    <property type="entry name" value="Winged helix' DNA-binding domain"/>
    <property type="match status" value="1"/>
</dbReference>
<dbReference type="Proteomes" id="UP000004095">
    <property type="component" value="Unassembled WGS sequence"/>
</dbReference>
<comment type="caution">
    <text evidence="5">The sequence shown here is derived from an EMBL/GenBank/DDBJ whole genome shotgun (WGS) entry which is preliminary data.</text>
</comment>
<dbReference type="SMART" id="SM00347">
    <property type="entry name" value="HTH_MARR"/>
    <property type="match status" value="1"/>
</dbReference>
<dbReference type="InterPro" id="IPR036388">
    <property type="entry name" value="WH-like_DNA-bd_sf"/>
</dbReference>
<evidence type="ECO:0000259" key="4">
    <source>
        <dbReference type="PROSITE" id="PS50995"/>
    </source>
</evidence>
<accession>A1ZSQ8</accession>
<organism evidence="5 6">
    <name type="scientific">Microscilla marina ATCC 23134</name>
    <dbReference type="NCBI Taxonomy" id="313606"/>
    <lineage>
        <taxon>Bacteria</taxon>
        <taxon>Pseudomonadati</taxon>
        <taxon>Bacteroidota</taxon>
        <taxon>Cytophagia</taxon>
        <taxon>Cytophagales</taxon>
        <taxon>Microscillaceae</taxon>
        <taxon>Microscilla</taxon>
    </lineage>
</organism>
<keyword evidence="1" id="KW-0805">Transcription regulation</keyword>
<sequence length="156" mass="17979">MIVGKNGKRMKPEETVDFHIKATWHAIARMYNAEAAKYNVTVSVGYILLNIDLEQGTPSTKIAPLLGLEARSITRTLKNMENDGLIYKVQDTKDRRFFRIFLTDKGKEGREHARQTVLKFNHAVYETIPDEKLKVFFEVMMQVQKIIDGGEVYLDK</sequence>
<dbReference type="GO" id="GO:0003677">
    <property type="term" value="F:DNA binding"/>
    <property type="evidence" value="ECO:0007669"/>
    <property type="project" value="UniProtKB-KW"/>
</dbReference>
<dbReference type="EMBL" id="AAWS01000032">
    <property type="protein sequence ID" value="EAY26638.1"/>
    <property type="molecule type" value="Genomic_DNA"/>
</dbReference>
<dbReference type="PANTHER" id="PTHR42756:SF1">
    <property type="entry name" value="TRANSCRIPTIONAL REPRESSOR OF EMRAB OPERON"/>
    <property type="match status" value="1"/>
</dbReference>
<dbReference type="InterPro" id="IPR023187">
    <property type="entry name" value="Tscrpt_reg_MarR-type_CS"/>
</dbReference>
<dbReference type="Gene3D" id="1.10.10.10">
    <property type="entry name" value="Winged helix-like DNA-binding domain superfamily/Winged helix DNA-binding domain"/>
    <property type="match status" value="1"/>
</dbReference>
<dbReference type="GO" id="GO:0003700">
    <property type="term" value="F:DNA-binding transcription factor activity"/>
    <property type="evidence" value="ECO:0007669"/>
    <property type="project" value="InterPro"/>
</dbReference>
<protein>
    <submittedName>
        <fullName evidence="5">Transcriptional regulator, MarR family</fullName>
    </submittedName>
</protein>
<dbReference type="PANTHER" id="PTHR42756">
    <property type="entry name" value="TRANSCRIPTIONAL REGULATOR, MARR"/>
    <property type="match status" value="1"/>
</dbReference>
<evidence type="ECO:0000256" key="1">
    <source>
        <dbReference type="ARBA" id="ARBA00023015"/>
    </source>
</evidence>
<dbReference type="InterPro" id="IPR036390">
    <property type="entry name" value="WH_DNA-bd_sf"/>
</dbReference>
<dbReference type="RefSeq" id="WP_002700672.1">
    <property type="nucleotide sequence ID" value="NZ_AAWS01000032.1"/>
</dbReference>
<dbReference type="InterPro" id="IPR000835">
    <property type="entry name" value="HTH_MarR-typ"/>
</dbReference>
<gene>
    <name evidence="5" type="ORF">M23134_06167</name>
</gene>
<name>A1ZSQ8_MICM2</name>
<dbReference type="AlphaFoldDB" id="A1ZSQ8"/>
<dbReference type="PROSITE" id="PS01117">
    <property type="entry name" value="HTH_MARR_1"/>
    <property type="match status" value="1"/>
</dbReference>
<keyword evidence="3" id="KW-0804">Transcription</keyword>
<reference evidence="5 6" key="1">
    <citation type="submission" date="2007-01" db="EMBL/GenBank/DDBJ databases">
        <authorList>
            <person name="Haygood M."/>
            <person name="Podell S."/>
            <person name="Anderson C."/>
            <person name="Hopkinson B."/>
            <person name="Roe K."/>
            <person name="Barbeau K."/>
            <person name="Gaasterland T."/>
            <person name="Ferriera S."/>
            <person name="Johnson J."/>
            <person name="Kravitz S."/>
            <person name="Beeson K."/>
            <person name="Sutton G."/>
            <person name="Rogers Y.-H."/>
            <person name="Friedman R."/>
            <person name="Frazier M."/>
            <person name="Venter J.C."/>
        </authorList>
    </citation>
    <scope>NUCLEOTIDE SEQUENCE [LARGE SCALE GENOMIC DNA]</scope>
    <source>
        <strain evidence="5 6">ATCC 23134</strain>
    </source>
</reference>
<evidence type="ECO:0000256" key="3">
    <source>
        <dbReference type="ARBA" id="ARBA00023163"/>
    </source>
</evidence>